<dbReference type="EMBL" id="QUTF01003799">
    <property type="protein sequence ID" value="RHZ41956.1"/>
    <property type="molecule type" value="Genomic_DNA"/>
</dbReference>
<dbReference type="Proteomes" id="UP000266196">
    <property type="component" value="Unassembled WGS sequence"/>
</dbReference>
<dbReference type="Gene3D" id="3.40.50.150">
    <property type="entry name" value="Vaccinia Virus protein VP39"/>
    <property type="match status" value="1"/>
</dbReference>
<comment type="caution">
    <text evidence="2">The sequence shown here is derived from an EMBL/GenBank/DDBJ whole genome shotgun (WGS) entry which is preliminary data.</text>
</comment>
<dbReference type="EMBL" id="QUTB01005564">
    <property type="protein sequence ID" value="RHY54636.1"/>
    <property type="molecule type" value="Genomic_DNA"/>
</dbReference>
<evidence type="ECO:0000313" key="3">
    <source>
        <dbReference type="EMBL" id="RHZ41956.1"/>
    </source>
</evidence>
<dbReference type="AlphaFoldDB" id="A0A397FL12"/>
<accession>A0A397FL12</accession>
<dbReference type="PANTHER" id="PTHR14614">
    <property type="entry name" value="HEPATOCELLULAR CARCINOMA-ASSOCIATED ANTIGEN"/>
    <property type="match status" value="1"/>
</dbReference>
<dbReference type="Proteomes" id="UP000286510">
    <property type="component" value="Unassembled WGS sequence"/>
</dbReference>
<evidence type="ECO:0000313" key="1">
    <source>
        <dbReference type="EMBL" id="RHY54636.1"/>
    </source>
</evidence>
<evidence type="ECO:0000313" key="4">
    <source>
        <dbReference type="Proteomes" id="UP000266196"/>
    </source>
</evidence>
<gene>
    <name evidence="3" type="ORF">DYB26_014098</name>
    <name evidence="2" type="ORF">DYB31_001899</name>
    <name evidence="1" type="ORF">DYB34_013635</name>
</gene>
<dbReference type="Proteomes" id="UP000283543">
    <property type="component" value="Unassembled WGS sequence"/>
</dbReference>
<organism evidence="2 4">
    <name type="scientific">Aphanomyces astaci</name>
    <name type="common">Crayfish plague agent</name>
    <dbReference type="NCBI Taxonomy" id="112090"/>
    <lineage>
        <taxon>Eukaryota</taxon>
        <taxon>Sar</taxon>
        <taxon>Stramenopiles</taxon>
        <taxon>Oomycota</taxon>
        <taxon>Saprolegniomycetes</taxon>
        <taxon>Saprolegniales</taxon>
        <taxon>Verrucalvaceae</taxon>
        <taxon>Aphanomyces</taxon>
    </lineage>
</organism>
<dbReference type="Pfam" id="PF10294">
    <property type="entry name" value="Methyltransf_16"/>
    <property type="match status" value="1"/>
</dbReference>
<protein>
    <recommendedName>
        <fullName evidence="7">FAM86 N-terminal domain-containing protein</fullName>
    </recommendedName>
</protein>
<dbReference type="VEuPathDB" id="FungiDB:H257_02305"/>
<proteinExistence type="predicted"/>
<sequence length="243" mass="26391">MAFRITTQSACAKTMAEDDADIWGRLSLPSFRYSILDPKHNIPYITAIQDRSACASEKPLAASHGHLVWDAALVLADYMQQVYSKSTDLSCCRAVELGAGIGLVGMVLSALGCMEVTLTDQPYCLPLLDKNVDANFGPAAPRPLVKALQWGEDATDVSQVDLIVASDVLYNASVFAALVHTLDALVTPATHIFLCYEPRIPAQEALFFSMLQAAGFTWQPVDFVCTQVDYPDDMVLVRATKVG</sequence>
<dbReference type="InterPro" id="IPR029063">
    <property type="entry name" value="SAM-dependent_MTases_sf"/>
</dbReference>
<evidence type="ECO:0000313" key="2">
    <source>
        <dbReference type="EMBL" id="RHZ34584.1"/>
    </source>
</evidence>
<dbReference type="InterPro" id="IPR019410">
    <property type="entry name" value="Methyltransf_16"/>
</dbReference>
<dbReference type="PANTHER" id="PTHR14614:SF109">
    <property type="entry name" value="RIBOSOMAL LYSINE N-METHYLTRANSFERASE 5"/>
    <property type="match status" value="1"/>
</dbReference>
<name>A0A397FL12_APHAT</name>
<evidence type="ECO:0000313" key="6">
    <source>
        <dbReference type="Proteomes" id="UP000286510"/>
    </source>
</evidence>
<dbReference type="SUPFAM" id="SSF53335">
    <property type="entry name" value="S-adenosyl-L-methionine-dependent methyltransferases"/>
    <property type="match status" value="1"/>
</dbReference>
<reference evidence="4 5" key="1">
    <citation type="submission" date="2018-08" db="EMBL/GenBank/DDBJ databases">
        <title>Aphanomyces genome sequencing and annotation.</title>
        <authorList>
            <person name="Minardi D."/>
            <person name="Oidtmann B."/>
            <person name="Van Der Giezen M."/>
            <person name="Studholme D.J."/>
        </authorList>
    </citation>
    <scope>NUCLEOTIDE SEQUENCE [LARGE SCALE GENOMIC DNA]</scope>
    <source>
        <strain evidence="2 4">197901</strain>
        <strain evidence="3 6">FDL457</strain>
        <strain evidence="1 5">Si</strain>
    </source>
</reference>
<evidence type="ECO:0000313" key="5">
    <source>
        <dbReference type="Proteomes" id="UP000283543"/>
    </source>
</evidence>
<dbReference type="EMBL" id="QUTE01005868">
    <property type="protein sequence ID" value="RHZ34584.1"/>
    <property type="molecule type" value="Genomic_DNA"/>
</dbReference>
<evidence type="ECO:0008006" key="7">
    <source>
        <dbReference type="Google" id="ProtNLM"/>
    </source>
</evidence>